<name>A0A174PV19_9BACT</name>
<dbReference type="RefSeq" id="WP_118255190.1">
    <property type="nucleotide sequence ID" value="NZ_JAPDUK010000001.1"/>
</dbReference>
<gene>
    <name evidence="2" type="ORF">DW192_10700</name>
    <name evidence="1" type="ORF">F7D62_00725</name>
</gene>
<proteinExistence type="predicted"/>
<reference evidence="2 3" key="1">
    <citation type="submission" date="2018-08" db="EMBL/GenBank/DDBJ databases">
        <title>A genome reference for cultivated species of the human gut microbiota.</title>
        <authorList>
            <person name="Zou Y."/>
            <person name="Xue W."/>
            <person name="Luo G."/>
        </authorList>
    </citation>
    <scope>NUCLEOTIDE SEQUENCE [LARGE SCALE GENOMIC DNA]</scope>
    <source>
        <strain evidence="2 3">AM16-54</strain>
    </source>
</reference>
<reference evidence="1" key="3">
    <citation type="submission" date="2023-10" db="EMBL/GenBank/DDBJ databases">
        <title>Distinct polysaccharide growth profiles of human intestinal Prevotella copri isolates.</title>
        <authorList>
            <person name="Fehlner-Peach H."/>
            <person name="Magnabosco C."/>
            <person name="Raghavan V."/>
            <person name="Scher J.U."/>
            <person name="Tett A."/>
            <person name="Cox L.M."/>
            <person name="Gottsegen C."/>
            <person name="Watters A."/>
            <person name="Wiltshire- Gordon J.D."/>
            <person name="Segata N."/>
            <person name="Bonneau R."/>
            <person name="Littman D.R."/>
        </authorList>
    </citation>
    <scope>NUCLEOTIDE SEQUENCE</scope>
    <source>
        <strain evidence="1">IAK279</strain>
    </source>
</reference>
<dbReference type="SUPFAM" id="SSF143100">
    <property type="entry name" value="TTHA1013/TTHA0281-like"/>
    <property type="match status" value="1"/>
</dbReference>
<sequence>MGLLKYKGYTGSVDYSEKDNCLYGKVLGMSKDMITYEGQDVNELRKDFEGAIDDYLALCKANGKAPRVPYSGNLNIRITPEIHSRIAMMAMQAGTTINGFIRDTLANVTGVTPATNA</sequence>
<dbReference type="InterPro" id="IPR008651">
    <property type="entry name" value="Uncharacterised_HicB"/>
</dbReference>
<accession>A0A174PV19</accession>
<dbReference type="SUPFAM" id="SSF47598">
    <property type="entry name" value="Ribbon-helix-helix"/>
    <property type="match status" value="1"/>
</dbReference>
<dbReference type="Pfam" id="PF05534">
    <property type="entry name" value="HicB"/>
    <property type="match status" value="1"/>
</dbReference>
<dbReference type="InterPro" id="IPR035069">
    <property type="entry name" value="TTHA1013/TTHA0281-like"/>
</dbReference>
<evidence type="ECO:0000313" key="2">
    <source>
        <dbReference type="EMBL" id="RHH81198.1"/>
    </source>
</evidence>
<dbReference type="Proteomes" id="UP000390763">
    <property type="component" value="Unassembled WGS sequence"/>
</dbReference>
<dbReference type="InterPro" id="IPR010985">
    <property type="entry name" value="Ribbon_hlx_hlx"/>
</dbReference>
<protein>
    <submittedName>
        <fullName evidence="2">Type II toxin-antitoxin system HicB family antitoxin</fullName>
    </submittedName>
</protein>
<dbReference type="GO" id="GO:0006355">
    <property type="term" value="P:regulation of DNA-templated transcription"/>
    <property type="evidence" value="ECO:0007669"/>
    <property type="project" value="InterPro"/>
</dbReference>
<dbReference type="EMBL" id="VZBT01000011">
    <property type="protein sequence ID" value="MQO02661.1"/>
    <property type="molecule type" value="Genomic_DNA"/>
</dbReference>
<evidence type="ECO:0000313" key="4">
    <source>
        <dbReference type="Proteomes" id="UP000390763"/>
    </source>
</evidence>
<dbReference type="EMBL" id="QRKB01000027">
    <property type="protein sequence ID" value="RHH81198.1"/>
    <property type="molecule type" value="Genomic_DNA"/>
</dbReference>
<reference evidence="4" key="2">
    <citation type="submission" date="2019-09" db="EMBL/GenBank/DDBJ databases">
        <title>Distinct polysaccharide growth profiles of human intestinal Prevotella copri isolates.</title>
        <authorList>
            <person name="Fehlner-Peach H."/>
            <person name="Magnabosco C."/>
            <person name="Raghavan V."/>
            <person name="Scher J.U."/>
            <person name="Tett A."/>
            <person name="Cox L.M."/>
            <person name="Gottsegen C."/>
            <person name="Watters A."/>
            <person name="Wiltshire- Gordon J.D."/>
            <person name="Segata N."/>
            <person name="Bonneau R."/>
            <person name="Littman D.R."/>
        </authorList>
    </citation>
    <scope>NUCLEOTIDE SEQUENCE [LARGE SCALE GENOMIC DNA]</scope>
    <source>
        <strain evidence="4">iAK279</strain>
    </source>
</reference>
<organism evidence="2 3">
    <name type="scientific">Segatella copri</name>
    <dbReference type="NCBI Taxonomy" id="165179"/>
    <lineage>
        <taxon>Bacteria</taxon>
        <taxon>Pseudomonadati</taxon>
        <taxon>Bacteroidota</taxon>
        <taxon>Bacteroidia</taxon>
        <taxon>Bacteroidales</taxon>
        <taxon>Prevotellaceae</taxon>
        <taxon>Segatella</taxon>
    </lineage>
</organism>
<comment type="caution">
    <text evidence="2">The sequence shown here is derived from an EMBL/GenBank/DDBJ whole genome shotgun (WGS) entry which is preliminary data.</text>
</comment>
<dbReference type="AlphaFoldDB" id="A0A174PV19"/>
<evidence type="ECO:0000313" key="3">
    <source>
        <dbReference type="Proteomes" id="UP000284548"/>
    </source>
</evidence>
<evidence type="ECO:0000313" key="1">
    <source>
        <dbReference type="EMBL" id="MQO02661.1"/>
    </source>
</evidence>
<dbReference type="Proteomes" id="UP000284548">
    <property type="component" value="Unassembled WGS sequence"/>
</dbReference>